<dbReference type="GO" id="GO:0055052">
    <property type="term" value="C:ATP-binding cassette (ABC) transporter complex, substrate-binding subunit-containing"/>
    <property type="evidence" value="ECO:0007669"/>
    <property type="project" value="TreeGrafter"/>
</dbReference>
<dbReference type="PANTHER" id="PTHR30061">
    <property type="entry name" value="MALTOSE-BINDING PERIPLASMIC PROTEIN"/>
    <property type="match status" value="1"/>
</dbReference>
<dbReference type="InterPro" id="IPR006059">
    <property type="entry name" value="SBP"/>
</dbReference>
<evidence type="ECO:0000256" key="3">
    <source>
        <dbReference type="ARBA" id="ARBA00022597"/>
    </source>
</evidence>
<proteinExistence type="inferred from homology"/>
<reference evidence="6 8" key="1">
    <citation type="submission" date="2019-07" db="EMBL/GenBank/DDBJ databases">
        <title>Whole genome shotgun sequence of Cellulomonas hominis NBRC 16055.</title>
        <authorList>
            <person name="Hosoyama A."/>
            <person name="Uohara A."/>
            <person name="Ohji S."/>
            <person name="Ichikawa N."/>
        </authorList>
    </citation>
    <scope>NUCLEOTIDE SEQUENCE [LARGE SCALE GENOMIC DNA]</scope>
    <source>
        <strain evidence="6 8">NBRC 16055</strain>
    </source>
</reference>
<accession>A0A511FA40</accession>
<dbReference type="GO" id="GO:0015144">
    <property type="term" value="F:carbohydrate transmembrane transporter activity"/>
    <property type="evidence" value="ECO:0007669"/>
    <property type="project" value="InterPro"/>
</dbReference>
<evidence type="ECO:0000256" key="1">
    <source>
        <dbReference type="ARBA" id="ARBA00008520"/>
    </source>
</evidence>
<dbReference type="Proteomes" id="UP000564629">
    <property type="component" value="Unassembled WGS sequence"/>
</dbReference>
<protein>
    <submittedName>
        <fullName evidence="7">Arabinogalactan oligomer/maltooligosaccharide transport system substrate-binding protein</fullName>
    </submittedName>
    <submittedName>
        <fullName evidence="6">Sugar ABC transporter substrate-binding protein</fullName>
    </submittedName>
</protein>
<evidence type="ECO:0000313" key="9">
    <source>
        <dbReference type="Proteomes" id="UP000564629"/>
    </source>
</evidence>
<evidence type="ECO:0000256" key="2">
    <source>
        <dbReference type="ARBA" id="ARBA00022448"/>
    </source>
</evidence>
<dbReference type="GO" id="GO:0042956">
    <property type="term" value="P:maltodextrin transmembrane transport"/>
    <property type="evidence" value="ECO:0007669"/>
    <property type="project" value="TreeGrafter"/>
</dbReference>
<dbReference type="InterPro" id="IPR006060">
    <property type="entry name" value="Maltose/Cyclodextrin-bd"/>
</dbReference>
<dbReference type="AlphaFoldDB" id="A0A511FA40"/>
<sequence>MRRSIPALATALGLSLVLAGCSGGGGEAATGDESTKPAESAGTLTVWVDDTRSGPVKKVAETFEADTGVTVKFVQKDFGKIRDDFISQVPTGQGPDIIVGAHDWLGKLVQNGVVAPIELGDKAGDFLDVSVEAMSYEGTLYGLPYSVENIGLVRNNALVTEPTPDTFDALVEQAKAVGTEHSVLIQQDETDGDPYHLYPLQTSFGAPVFAQDDTGAYDGSQLAMDTEQGRAFAAYVGKLGAEGVLKTTVSGDIAKEAFLQGKAPYMITGPWNVGDFVDAGMDVSIEGIPSAGGGESQPFVGVQGFFISAKSENALLANEFVVNYLGTEDVQLELYEAGGRAPALSAAVDMIADDPVVAGFAEVGKNGVPMPSIPAMDSVWSDWGATQVAIINQQGDPGELWTQMSASIAAKIAAA</sequence>
<comment type="caution">
    <text evidence="6">The sequence shown here is derived from an EMBL/GenBank/DDBJ whole genome shotgun (WGS) entry which is preliminary data.</text>
</comment>
<evidence type="ECO:0000256" key="5">
    <source>
        <dbReference type="SAM" id="SignalP"/>
    </source>
</evidence>
<dbReference type="EMBL" id="JACHDN010000001">
    <property type="protein sequence ID" value="MBB5474257.1"/>
    <property type="molecule type" value="Genomic_DNA"/>
</dbReference>
<name>A0A511FA40_9CELL</name>
<dbReference type="Gene3D" id="3.40.190.10">
    <property type="entry name" value="Periplasmic binding protein-like II"/>
    <property type="match status" value="2"/>
</dbReference>
<dbReference type="Proteomes" id="UP000321723">
    <property type="component" value="Unassembled WGS sequence"/>
</dbReference>
<evidence type="ECO:0000313" key="7">
    <source>
        <dbReference type="EMBL" id="MBB5474257.1"/>
    </source>
</evidence>
<feature type="chain" id="PRO_5038242059" evidence="5">
    <location>
        <begin position="20"/>
        <end position="415"/>
    </location>
</feature>
<dbReference type="RefSeq" id="WP_146835082.1">
    <property type="nucleotide sequence ID" value="NZ_BJVQ01000010.1"/>
</dbReference>
<dbReference type="Pfam" id="PF13416">
    <property type="entry name" value="SBP_bac_8"/>
    <property type="match status" value="1"/>
</dbReference>
<dbReference type="SUPFAM" id="SSF53850">
    <property type="entry name" value="Periplasmic binding protein-like II"/>
    <property type="match status" value="1"/>
</dbReference>
<keyword evidence="8" id="KW-1185">Reference proteome</keyword>
<dbReference type="GO" id="GO:0015768">
    <property type="term" value="P:maltose transport"/>
    <property type="evidence" value="ECO:0007669"/>
    <property type="project" value="TreeGrafter"/>
</dbReference>
<dbReference type="PANTHER" id="PTHR30061:SF50">
    <property type="entry name" value="MALTOSE_MALTODEXTRIN-BINDING PERIPLASMIC PROTEIN"/>
    <property type="match status" value="1"/>
</dbReference>
<evidence type="ECO:0000313" key="8">
    <source>
        <dbReference type="Proteomes" id="UP000321723"/>
    </source>
</evidence>
<evidence type="ECO:0000313" key="6">
    <source>
        <dbReference type="EMBL" id="GEL46085.1"/>
    </source>
</evidence>
<gene>
    <name evidence="6" type="ORF">CHO01_12010</name>
    <name evidence="7" type="ORF">HNR08_002993</name>
</gene>
<keyword evidence="4 5" id="KW-0732">Signal</keyword>
<dbReference type="PRINTS" id="PR00181">
    <property type="entry name" value="MALTOSEBP"/>
</dbReference>
<feature type="signal peptide" evidence="5">
    <location>
        <begin position="1"/>
        <end position="19"/>
    </location>
</feature>
<dbReference type="PROSITE" id="PS51257">
    <property type="entry name" value="PROKAR_LIPOPROTEIN"/>
    <property type="match status" value="1"/>
</dbReference>
<evidence type="ECO:0000256" key="4">
    <source>
        <dbReference type="ARBA" id="ARBA00022729"/>
    </source>
</evidence>
<reference evidence="7 9" key="2">
    <citation type="submission" date="2020-08" db="EMBL/GenBank/DDBJ databases">
        <title>Sequencing the genomes of 1000 actinobacteria strains.</title>
        <authorList>
            <person name="Klenk H.-P."/>
        </authorList>
    </citation>
    <scope>NUCLEOTIDE SEQUENCE [LARGE SCALE GENOMIC DNA]</scope>
    <source>
        <strain evidence="7 9">DSM 9581</strain>
    </source>
</reference>
<dbReference type="GO" id="GO:1901982">
    <property type="term" value="F:maltose binding"/>
    <property type="evidence" value="ECO:0007669"/>
    <property type="project" value="TreeGrafter"/>
</dbReference>
<dbReference type="OrthoDB" id="9766758at2"/>
<comment type="similarity">
    <text evidence="1">Belongs to the bacterial solute-binding protein 1 family.</text>
</comment>
<organism evidence="6 8">
    <name type="scientific">Cellulomonas hominis</name>
    <dbReference type="NCBI Taxonomy" id="156981"/>
    <lineage>
        <taxon>Bacteria</taxon>
        <taxon>Bacillati</taxon>
        <taxon>Actinomycetota</taxon>
        <taxon>Actinomycetes</taxon>
        <taxon>Micrococcales</taxon>
        <taxon>Cellulomonadaceae</taxon>
        <taxon>Cellulomonas</taxon>
    </lineage>
</organism>
<keyword evidence="3" id="KW-0762">Sugar transport</keyword>
<keyword evidence="2" id="KW-0813">Transport</keyword>
<dbReference type="CDD" id="cd13586">
    <property type="entry name" value="PBP2_Maltose_binding_like"/>
    <property type="match status" value="1"/>
</dbReference>
<dbReference type="EMBL" id="BJVQ01000010">
    <property type="protein sequence ID" value="GEL46085.1"/>
    <property type="molecule type" value="Genomic_DNA"/>
</dbReference>